<accession>A0ABT4BPH6</accession>
<dbReference type="PANTHER" id="PTHR32196">
    <property type="entry name" value="ABC TRANSPORTER PERMEASE PROTEIN YPHD-RELATED-RELATED"/>
    <property type="match status" value="1"/>
</dbReference>
<dbReference type="InterPro" id="IPR001851">
    <property type="entry name" value="ABC_transp_permease"/>
</dbReference>
<evidence type="ECO:0000256" key="7">
    <source>
        <dbReference type="ARBA" id="ARBA00023136"/>
    </source>
</evidence>
<dbReference type="EMBL" id="JAPOHA010000001">
    <property type="protein sequence ID" value="MCY1712709.1"/>
    <property type="molecule type" value="Genomic_DNA"/>
</dbReference>
<feature type="transmembrane region" description="Helical" evidence="8">
    <location>
        <begin position="12"/>
        <end position="32"/>
    </location>
</feature>
<evidence type="ECO:0000256" key="4">
    <source>
        <dbReference type="ARBA" id="ARBA00022519"/>
    </source>
</evidence>
<keyword evidence="4" id="KW-0997">Cell inner membrane</keyword>
<sequence length="335" mass="34806">MTKGKTSLKDIMGKLGSLLALFILGVILSIATPNFLTISNLLNILRQTAVNSLIASGMLLTLITAGIDLSVGANCVLCTCVMGALVNNFGVTNPILLIIIGLSTGLAIGLCNGLLLTKLHLPHPFVSTLGMKNVLCGLALLVVSSKTVAGFPDGVTALGATNLFKIPGKFSGFPLSFIVVILLFIGFHFFLNKTALGRQIFCVGGNPEATRLSGINSDNVLIFVYALCGLMSAIAGIVLIGRTGVANPASAIEPYDTDAIAACIIGGASFMGGKGTIWGTLIGAILISTIRNGLTLLEASSDIQYIVIGLVIITAVFIDVTRGRMEARARRLATK</sequence>
<keyword evidence="7 8" id="KW-0472">Membrane</keyword>
<evidence type="ECO:0000313" key="10">
    <source>
        <dbReference type="Proteomes" id="UP001082703"/>
    </source>
</evidence>
<feature type="transmembrane region" description="Helical" evidence="8">
    <location>
        <begin position="129"/>
        <end position="151"/>
    </location>
</feature>
<evidence type="ECO:0000256" key="6">
    <source>
        <dbReference type="ARBA" id="ARBA00022989"/>
    </source>
</evidence>
<dbReference type="Pfam" id="PF02653">
    <property type="entry name" value="BPD_transp_2"/>
    <property type="match status" value="1"/>
</dbReference>
<evidence type="ECO:0000256" key="3">
    <source>
        <dbReference type="ARBA" id="ARBA00022475"/>
    </source>
</evidence>
<feature type="transmembrane region" description="Helical" evidence="8">
    <location>
        <begin position="220"/>
        <end position="240"/>
    </location>
</feature>
<keyword evidence="6 8" id="KW-1133">Transmembrane helix</keyword>
<feature type="transmembrane region" description="Helical" evidence="8">
    <location>
        <begin position="44"/>
        <end position="64"/>
    </location>
</feature>
<reference evidence="9 10" key="1">
    <citation type="submission" date="2022-11" db="EMBL/GenBank/DDBJ databases">
        <authorList>
            <person name="Caiyu Z."/>
        </authorList>
    </citation>
    <scope>NUCLEOTIDE SEQUENCE [LARGE SCALE GENOMIC DNA]</scope>
    <source>
        <strain evidence="9 10">YR-4</strain>
    </source>
</reference>
<evidence type="ECO:0000313" key="9">
    <source>
        <dbReference type="EMBL" id="MCY1712709.1"/>
    </source>
</evidence>
<evidence type="ECO:0000256" key="1">
    <source>
        <dbReference type="ARBA" id="ARBA00004651"/>
    </source>
</evidence>
<evidence type="ECO:0000256" key="2">
    <source>
        <dbReference type="ARBA" id="ARBA00022448"/>
    </source>
</evidence>
<dbReference type="PANTHER" id="PTHR32196:SF21">
    <property type="entry name" value="ABC TRANSPORTER PERMEASE PROTEIN YPHD-RELATED"/>
    <property type="match status" value="1"/>
</dbReference>
<name>A0ABT4BPH6_9FIRM</name>
<evidence type="ECO:0000256" key="5">
    <source>
        <dbReference type="ARBA" id="ARBA00022692"/>
    </source>
</evidence>
<feature type="transmembrane region" description="Helical" evidence="8">
    <location>
        <begin position="303"/>
        <end position="321"/>
    </location>
</feature>
<comment type="caution">
    <text evidence="9">The sequence shown here is derived from an EMBL/GenBank/DDBJ whole genome shotgun (WGS) entry which is preliminary data.</text>
</comment>
<proteinExistence type="predicted"/>
<gene>
    <name evidence="9" type="ORF">OUY18_00355</name>
</gene>
<feature type="transmembrane region" description="Helical" evidence="8">
    <location>
        <begin position="95"/>
        <end position="117"/>
    </location>
</feature>
<organism evidence="9 10">
    <name type="scientific">Caproiciproducens galactitolivorans</name>
    <dbReference type="NCBI Taxonomy" id="642589"/>
    <lineage>
        <taxon>Bacteria</taxon>
        <taxon>Bacillati</taxon>
        <taxon>Bacillota</taxon>
        <taxon>Clostridia</taxon>
        <taxon>Eubacteriales</taxon>
        <taxon>Acutalibacteraceae</taxon>
        <taxon>Caproiciproducens</taxon>
    </lineage>
</organism>
<keyword evidence="2" id="KW-0813">Transport</keyword>
<keyword evidence="10" id="KW-1185">Reference proteome</keyword>
<dbReference type="Proteomes" id="UP001082703">
    <property type="component" value="Unassembled WGS sequence"/>
</dbReference>
<comment type="subcellular location">
    <subcellularLocation>
        <location evidence="1">Cell membrane</location>
        <topology evidence="1">Multi-pass membrane protein</topology>
    </subcellularLocation>
</comment>
<protein>
    <submittedName>
        <fullName evidence="9">ABC transporter permease</fullName>
    </submittedName>
</protein>
<evidence type="ECO:0000256" key="8">
    <source>
        <dbReference type="SAM" id="Phobius"/>
    </source>
</evidence>
<dbReference type="RefSeq" id="WP_268056719.1">
    <property type="nucleotide sequence ID" value="NZ_JAPOHA010000001.1"/>
</dbReference>
<keyword evidence="5 8" id="KW-0812">Transmembrane</keyword>
<dbReference type="CDD" id="cd06579">
    <property type="entry name" value="TM_PBP1_transp_AraH_like"/>
    <property type="match status" value="1"/>
</dbReference>
<feature type="transmembrane region" description="Helical" evidence="8">
    <location>
        <begin position="171"/>
        <end position="191"/>
    </location>
</feature>
<keyword evidence="3" id="KW-1003">Cell membrane</keyword>